<organism evidence="2 3">
    <name type="scientific">Thermosediminibacter oceani (strain ATCC BAA-1034 / DSM 16646 / JW/IW-1228P)</name>
    <dbReference type="NCBI Taxonomy" id="555079"/>
    <lineage>
        <taxon>Bacteria</taxon>
        <taxon>Bacillati</taxon>
        <taxon>Bacillota</taxon>
        <taxon>Clostridia</taxon>
        <taxon>Thermosediminibacterales</taxon>
        <taxon>Thermosediminibacteraceae</taxon>
        <taxon>Thermosediminibacter</taxon>
    </lineage>
</organism>
<evidence type="ECO:0000313" key="3">
    <source>
        <dbReference type="Proteomes" id="UP000000272"/>
    </source>
</evidence>
<dbReference type="HOGENOM" id="CLU_2304711_0_0_9"/>
<sequence length="100" mass="10604">MNVKETVVEVISAVVPIAVLVTILQLTVAKLPTEVFVNFIGGAVLVMLGLILFLIGAKVGFLPVGEMIGSSLVTKGKLWLILFFGFLIGFAVTIAELFIA</sequence>
<dbReference type="RefSeq" id="WP_013275420.1">
    <property type="nucleotide sequence ID" value="NC_014377.1"/>
</dbReference>
<dbReference type="eggNOG" id="COG0589">
    <property type="taxonomic scope" value="Bacteria"/>
</dbReference>
<name>D9S1U4_THEOJ</name>
<feature type="transmembrane region" description="Helical" evidence="1">
    <location>
        <begin position="35"/>
        <end position="57"/>
    </location>
</feature>
<feature type="transmembrane region" description="Helical" evidence="1">
    <location>
        <begin position="78"/>
        <end position="99"/>
    </location>
</feature>
<dbReference type="Pfam" id="PF07556">
    <property type="entry name" value="DUF1538"/>
    <property type="match status" value="1"/>
</dbReference>
<reference evidence="2 3" key="1">
    <citation type="journal article" date="2010" name="Stand. Genomic Sci.">
        <title>Complete genome sequence of Thermosediminibacter oceani type strain (JW/IW-1228P).</title>
        <authorList>
            <person name="Pitluck S."/>
            <person name="Yasawong M."/>
            <person name="Munk C."/>
            <person name="Nolan M."/>
            <person name="Lapidus A."/>
            <person name="Lucas S."/>
            <person name="Glavina Del Rio T."/>
            <person name="Tice H."/>
            <person name="Cheng J.F."/>
            <person name="Bruce D."/>
            <person name="Detter C."/>
            <person name="Tapia R."/>
            <person name="Han C."/>
            <person name="Goodwin L."/>
            <person name="Liolios K."/>
            <person name="Ivanova N."/>
            <person name="Mavromatis K."/>
            <person name="Mikhailova N."/>
            <person name="Pati A."/>
            <person name="Chen A."/>
            <person name="Palaniappan K."/>
            <person name="Land M."/>
            <person name="Hauser L."/>
            <person name="Chang Y.J."/>
            <person name="Jeffries C.D."/>
            <person name="Rohde M."/>
            <person name="Spring S."/>
            <person name="Sikorski J."/>
            <person name="Goker M."/>
            <person name="Woyke T."/>
            <person name="Bristow J."/>
            <person name="Eisen J.A."/>
            <person name="Markowitz V."/>
            <person name="Hugenholtz P."/>
            <person name="Kyrpides N.C."/>
            <person name="Klenk H.P."/>
        </authorList>
    </citation>
    <scope>NUCLEOTIDE SEQUENCE [LARGE SCALE GENOMIC DNA]</scope>
    <source>
        <strain evidence="3">ATCC BAA-1034 / DSM 16646 / JW/IW-1228P</strain>
    </source>
</reference>
<keyword evidence="1" id="KW-1133">Transmembrane helix</keyword>
<protein>
    <recommendedName>
        <fullName evidence="4">DUF1538 domain-containing protein</fullName>
    </recommendedName>
</protein>
<proteinExistence type="predicted"/>
<keyword evidence="1" id="KW-0472">Membrane</keyword>
<feature type="transmembrane region" description="Helical" evidence="1">
    <location>
        <begin position="7"/>
        <end position="29"/>
    </location>
</feature>
<evidence type="ECO:0000313" key="2">
    <source>
        <dbReference type="EMBL" id="ADL07371.1"/>
    </source>
</evidence>
<dbReference type="InterPro" id="IPR011435">
    <property type="entry name" value="UmpAB"/>
</dbReference>
<dbReference type="EMBL" id="CP002131">
    <property type="protein sequence ID" value="ADL07371.1"/>
    <property type="molecule type" value="Genomic_DNA"/>
</dbReference>
<dbReference type="AlphaFoldDB" id="D9S1U4"/>
<accession>D9S1U4</accession>
<dbReference type="Proteomes" id="UP000000272">
    <property type="component" value="Chromosome"/>
</dbReference>
<keyword evidence="1" id="KW-0812">Transmembrane</keyword>
<dbReference type="STRING" id="555079.Toce_0598"/>
<keyword evidence="3" id="KW-1185">Reference proteome</keyword>
<dbReference type="KEGG" id="toc:Toce_0598"/>
<evidence type="ECO:0008006" key="4">
    <source>
        <dbReference type="Google" id="ProtNLM"/>
    </source>
</evidence>
<evidence type="ECO:0000256" key="1">
    <source>
        <dbReference type="SAM" id="Phobius"/>
    </source>
</evidence>
<gene>
    <name evidence="2" type="ordered locus">Toce_0598</name>
</gene>